<reference evidence="1 2" key="1">
    <citation type="submission" date="2019-06" db="EMBL/GenBank/DDBJ databases">
        <title>Whole genome shotgun sequence of Paenarthrobacter aurescens NBRC 12136.</title>
        <authorList>
            <person name="Hosoyama A."/>
            <person name="Uohara A."/>
            <person name="Ohji S."/>
            <person name="Ichikawa N."/>
        </authorList>
    </citation>
    <scope>NUCLEOTIDE SEQUENCE [LARGE SCALE GENOMIC DNA]</scope>
    <source>
        <strain evidence="1 2">NBRC 12136</strain>
    </source>
</reference>
<dbReference type="AlphaFoldDB" id="A0A4Y3NFZ5"/>
<comment type="caution">
    <text evidence="1">The sequence shown here is derived from an EMBL/GenBank/DDBJ whole genome shotgun (WGS) entry which is preliminary data.</text>
</comment>
<dbReference type="GeneID" id="97299891"/>
<evidence type="ECO:0000313" key="2">
    <source>
        <dbReference type="Proteomes" id="UP000317715"/>
    </source>
</evidence>
<evidence type="ECO:0000313" key="1">
    <source>
        <dbReference type="EMBL" id="GEB20740.1"/>
    </source>
</evidence>
<sequence>MQYWDLEPLSEYYLEDSFVLDLQATPGRFSIVLDFVLREGHLQYASPLPGEQCCYRKGRLVFSGVKDISWSGQGRIKAATGANDEIDYGGIDSFTIEDDVYRLEGDFGLAEVSAASVDVELEEARAAGPKVSS</sequence>
<gene>
    <name evidence="1" type="ORF">AAU01_34950</name>
</gene>
<proteinExistence type="predicted"/>
<keyword evidence="2" id="KW-1185">Reference proteome</keyword>
<protein>
    <submittedName>
        <fullName evidence="1">Uncharacterized protein</fullName>
    </submittedName>
</protein>
<accession>A0A4Y3NFZ5</accession>
<organism evidence="1 2">
    <name type="scientific">Paenarthrobacter aurescens</name>
    <name type="common">Arthrobacter aurescens</name>
    <dbReference type="NCBI Taxonomy" id="43663"/>
    <lineage>
        <taxon>Bacteria</taxon>
        <taxon>Bacillati</taxon>
        <taxon>Actinomycetota</taxon>
        <taxon>Actinomycetes</taxon>
        <taxon>Micrococcales</taxon>
        <taxon>Micrococcaceae</taxon>
        <taxon>Paenarthrobacter</taxon>
    </lineage>
</organism>
<dbReference type="OrthoDB" id="7876709at2"/>
<name>A0A4Y3NFZ5_PAEAU</name>
<dbReference type="RefSeq" id="WP_141285759.1">
    <property type="nucleotide sequence ID" value="NZ_BAAAWK010000001.1"/>
</dbReference>
<dbReference type="Proteomes" id="UP000317715">
    <property type="component" value="Unassembled WGS sequence"/>
</dbReference>
<dbReference type="EMBL" id="BJMD01000025">
    <property type="protein sequence ID" value="GEB20740.1"/>
    <property type="molecule type" value="Genomic_DNA"/>
</dbReference>